<reference evidence="2 3" key="1">
    <citation type="submission" date="2016-11" db="EMBL/GenBank/DDBJ databases">
        <authorList>
            <person name="Jaros S."/>
            <person name="Januszkiewicz K."/>
            <person name="Wedrychowicz H."/>
        </authorList>
    </citation>
    <scope>NUCLEOTIDE SEQUENCE [LARGE SCALE GENOMIC DNA]</scope>
    <source>
        <strain evidence="2 3">DSM 22153</strain>
    </source>
</reference>
<organism evidence="2 3">
    <name type="scientific">Roseibium suaedae</name>
    <dbReference type="NCBI Taxonomy" id="735517"/>
    <lineage>
        <taxon>Bacteria</taxon>
        <taxon>Pseudomonadati</taxon>
        <taxon>Pseudomonadota</taxon>
        <taxon>Alphaproteobacteria</taxon>
        <taxon>Hyphomicrobiales</taxon>
        <taxon>Stappiaceae</taxon>
        <taxon>Roseibium</taxon>
    </lineage>
</organism>
<keyword evidence="3" id="KW-1185">Reference proteome</keyword>
<dbReference type="AlphaFoldDB" id="A0A1M6ZI43"/>
<proteinExistence type="predicted"/>
<evidence type="ECO:0000313" key="3">
    <source>
        <dbReference type="Proteomes" id="UP000186002"/>
    </source>
</evidence>
<sequence>MTFTSRRSGLTPAAPDKAMRHRSFAPDCNQPLDGLDYEAGRPFAGWQSRHLETLIGGWLQLDPPNLELATLALEELTERREDLNARMKFARLELAPIPWLGAARAAVLGTLLPQLTSERKGTSGRGKVYVILRGGYTETSQWYGAYVGSTSRPVASRFKEHRKGGARSARGLPVHGIEPLYSLFLPLNPVGSSRAKMVEWETRLHECLAPIIPKVTGDVAF</sequence>
<keyword evidence="1" id="KW-0175">Coiled coil</keyword>
<name>A0A1M6ZI43_9HYPH</name>
<feature type="coiled-coil region" evidence="1">
    <location>
        <begin position="66"/>
        <end position="93"/>
    </location>
</feature>
<dbReference type="Proteomes" id="UP000186002">
    <property type="component" value="Unassembled WGS sequence"/>
</dbReference>
<dbReference type="RefSeq" id="WP_208979935.1">
    <property type="nucleotide sequence ID" value="NZ_FRBW01000001.1"/>
</dbReference>
<accession>A0A1M6ZI43</accession>
<evidence type="ECO:0000313" key="2">
    <source>
        <dbReference type="EMBL" id="SHL30019.1"/>
    </source>
</evidence>
<protein>
    <submittedName>
        <fullName evidence="2">Uncharacterized protein</fullName>
    </submittedName>
</protein>
<gene>
    <name evidence="2" type="ORF">SAMN05444272_0246</name>
</gene>
<dbReference type="EMBL" id="FRBW01000001">
    <property type="protein sequence ID" value="SHL30019.1"/>
    <property type="molecule type" value="Genomic_DNA"/>
</dbReference>
<evidence type="ECO:0000256" key="1">
    <source>
        <dbReference type="SAM" id="Coils"/>
    </source>
</evidence>